<gene>
    <name evidence="1" type="ORF">BSAL_84760</name>
</gene>
<dbReference type="Proteomes" id="UP000051952">
    <property type="component" value="Unassembled WGS sequence"/>
</dbReference>
<dbReference type="OrthoDB" id="268525at2759"/>
<evidence type="ECO:0000313" key="1">
    <source>
        <dbReference type="EMBL" id="CUG75676.1"/>
    </source>
</evidence>
<name>A0A0S4J380_BODSA</name>
<protein>
    <submittedName>
        <fullName evidence="1">Uncharacterized protein</fullName>
    </submittedName>
</protein>
<dbReference type="EMBL" id="CYKH01000985">
    <property type="protein sequence ID" value="CUG75676.1"/>
    <property type="molecule type" value="Genomic_DNA"/>
</dbReference>
<reference evidence="2" key="1">
    <citation type="submission" date="2015-09" db="EMBL/GenBank/DDBJ databases">
        <authorList>
            <consortium name="Pathogen Informatics"/>
        </authorList>
    </citation>
    <scope>NUCLEOTIDE SEQUENCE [LARGE SCALE GENOMIC DNA]</scope>
    <source>
        <strain evidence="2">Lake Konstanz</strain>
    </source>
</reference>
<dbReference type="AlphaFoldDB" id="A0A0S4J380"/>
<sequence>MSSQGTGGVLVKNLKNFFPGVAALVSGASPAFATWKKIYDRQLKHGPKDLVEQSETWSPDYHKRFHNQDKNMWVDKELSTEVSRKEIADLMTYKQDFWRVLHVGATLPVLGGYALPAAPFWLANDTWVPSTFNSTPEQLKAWRETQDLYRYRFAPSFLADTKWYFDFHAYPFTTAQERGWDEVFEKNDVRRDPKLVKVAANMYDGFIRFELIRRKSLRLLCRSMVFPTFPMWSRLCQGTRVRDYWNLAWNEDYIVIRDGLQNTMTDAELYDYAWRRFLAPYDKNLSREEVAKRVADYHTLLGEEFMTSGKAPNLVVLSNYAFGYYNEPSYLEEDIAELDKNDYDHLASWGKDAFLRRLEFENGPLRDQVEAHTQRLLAERQAKEEQA</sequence>
<organism evidence="1 2">
    <name type="scientific">Bodo saltans</name>
    <name type="common">Flagellated protozoan</name>
    <dbReference type="NCBI Taxonomy" id="75058"/>
    <lineage>
        <taxon>Eukaryota</taxon>
        <taxon>Discoba</taxon>
        <taxon>Euglenozoa</taxon>
        <taxon>Kinetoplastea</taxon>
        <taxon>Metakinetoplastina</taxon>
        <taxon>Eubodonida</taxon>
        <taxon>Bodonidae</taxon>
        <taxon>Bodo</taxon>
    </lineage>
</organism>
<proteinExistence type="predicted"/>
<keyword evidence="2" id="KW-1185">Reference proteome</keyword>
<evidence type="ECO:0000313" key="2">
    <source>
        <dbReference type="Proteomes" id="UP000051952"/>
    </source>
</evidence>
<accession>A0A0S4J380</accession>
<dbReference type="OMA" id="YMVITQK"/>
<dbReference type="VEuPathDB" id="TriTrypDB:BSAL_84760"/>